<sequence length="125" mass="13390">MLAINIGICHQHNLVIADLLNIEVFPDTSAKGSNHSLNLSISKSTIQSGFLNVQNLAAQGQNRLGLGVTARHCATAGRVALHQKNLADRSVLRLAILQFSWHTAGFEQPFTSSLFARLAGGNSCL</sequence>
<reference evidence="1" key="1">
    <citation type="submission" date="2020-05" db="EMBL/GenBank/DDBJ databases">
        <authorList>
            <person name="Chiriac C."/>
            <person name="Salcher M."/>
            <person name="Ghai R."/>
            <person name="Kavagutti S V."/>
        </authorList>
    </citation>
    <scope>NUCLEOTIDE SEQUENCE</scope>
</reference>
<gene>
    <name evidence="1" type="ORF">UFOPK2158_00208</name>
</gene>
<protein>
    <submittedName>
        <fullName evidence="1">Unannotated protein</fullName>
    </submittedName>
</protein>
<dbReference type="AlphaFoldDB" id="A0A6J6JHP2"/>
<evidence type="ECO:0000313" key="1">
    <source>
        <dbReference type="EMBL" id="CAB4636376.1"/>
    </source>
</evidence>
<organism evidence="1">
    <name type="scientific">freshwater metagenome</name>
    <dbReference type="NCBI Taxonomy" id="449393"/>
    <lineage>
        <taxon>unclassified sequences</taxon>
        <taxon>metagenomes</taxon>
        <taxon>ecological metagenomes</taxon>
    </lineage>
</organism>
<name>A0A6J6JHP2_9ZZZZ</name>
<dbReference type="EMBL" id="CAEZVY010000013">
    <property type="protein sequence ID" value="CAB4636376.1"/>
    <property type="molecule type" value="Genomic_DNA"/>
</dbReference>
<accession>A0A6J6JHP2</accession>
<proteinExistence type="predicted"/>